<dbReference type="PIRSF" id="PIRSF006806">
    <property type="entry name" value="FTHF_cligase"/>
    <property type="match status" value="1"/>
</dbReference>
<dbReference type="GO" id="GO:0046872">
    <property type="term" value="F:metal ion binding"/>
    <property type="evidence" value="ECO:0007669"/>
    <property type="project" value="UniProtKB-KW"/>
</dbReference>
<dbReference type="InterPro" id="IPR037171">
    <property type="entry name" value="NagB/RpiA_transferase-like"/>
</dbReference>
<accession>A0A0M4P940</accession>
<dbReference type="EC" id="6.3.3.2" evidence="5"/>
<dbReference type="SUPFAM" id="SSF100950">
    <property type="entry name" value="NagB/RpiA/CoA transferase-like"/>
    <property type="match status" value="1"/>
</dbReference>
<dbReference type="Gene3D" id="3.40.50.10420">
    <property type="entry name" value="NagB/RpiA/CoA transferase-like"/>
    <property type="match status" value="1"/>
</dbReference>
<comment type="similarity">
    <text evidence="1 5">Belongs to the 5-formyltetrahydrofolate cyclo-ligase family.</text>
</comment>
<dbReference type="PANTHER" id="PTHR23407">
    <property type="entry name" value="ATPASE INHIBITOR/5-FORMYLTETRAHYDROFOLATE CYCLO-LIGASE"/>
    <property type="match status" value="1"/>
</dbReference>
<dbReference type="GO" id="GO:0009396">
    <property type="term" value="P:folic acid-containing compound biosynthetic process"/>
    <property type="evidence" value="ECO:0007669"/>
    <property type="project" value="TreeGrafter"/>
</dbReference>
<comment type="cofactor">
    <cofactor evidence="5">
        <name>Mg(2+)</name>
        <dbReference type="ChEBI" id="CHEBI:18420"/>
    </cofactor>
</comment>
<feature type="binding site" evidence="4">
    <location>
        <begin position="138"/>
        <end position="146"/>
    </location>
    <ligand>
        <name>ATP</name>
        <dbReference type="ChEBI" id="CHEBI:30616"/>
    </ligand>
</feature>
<reference evidence="6" key="1">
    <citation type="journal article" date="2015" name="Microbes Infect.">
        <title>Whole genome PCR scanning (WGPS) of Coxiella burnetii strains from ruminants.</title>
        <authorList>
            <person name="Sidi-Boumedine K."/>
            <person name="Adam G."/>
            <person name="Angen O."/>
            <person name="Aspan A."/>
            <person name="Bossers A."/>
            <person name="Roest H.J."/>
            <person name="Prigent M."/>
            <person name="Thiery R."/>
            <person name="Rousset E."/>
        </authorList>
    </citation>
    <scope>NUCLEOTIDE SEQUENCE</scope>
    <source>
        <strain evidence="6">EVC13</strain>
    </source>
</reference>
<evidence type="ECO:0000256" key="1">
    <source>
        <dbReference type="ARBA" id="ARBA00010638"/>
    </source>
</evidence>
<feature type="binding site" evidence="4">
    <location>
        <begin position="7"/>
        <end position="11"/>
    </location>
    <ligand>
        <name>ATP</name>
        <dbReference type="ChEBI" id="CHEBI:30616"/>
    </ligand>
</feature>
<name>A0A0M4P940_COXBE</name>
<feature type="binding site" evidence="4">
    <location>
        <position position="58"/>
    </location>
    <ligand>
        <name>substrate</name>
    </ligand>
</feature>
<gene>
    <name evidence="6" type="ORF">CBU_0066</name>
</gene>
<dbReference type="PANTHER" id="PTHR23407:SF1">
    <property type="entry name" value="5-FORMYLTETRAHYDROFOLATE CYCLO-LIGASE"/>
    <property type="match status" value="1"/>
</dbReference>
<dbReference type="Pfam" id="PF01812">
    <property type="entry name" value="5-FTHF_cyc-lig"/>
    <property type="match status" value="1"/>
</dbReference>
<keyword evidence="3 4" id="KW-0067">ATP-binding</keyword>
<keyword evidence="2 4" id="KW-0547">Nucleotide-binding</keyword>
<evidence type="ECO:0000256" key="5">
    <source>
        <dbReference type="RuleBase" id="RU361279"/>
    </source>
</evidence>
<organism evidence="6">
    <name type="scientific">Coxiella burnetii</name>
    <dbReference type="NCBI Taxonomy" id="777"/>
    <lineage>
        <taxon>Bacteria</taxon>
        <taxon>Pseudomonadati</taxon>
        <taxon>Pseudomonadota</taxon>
        <taxon>Gammaproteobacteria</taxon>
        <taxon>Legionellales</taxon>
        <taxon>Coxiellaceae</taxon>
        <taxon>Coxiella</taxon>
    </lineage>
</organism>
<keyword evidence="5" id="KW-0479">Metal-binding</keyword>
<sequence length="197" mass="22775">MYSMLSKKQLRDQLRQRRNELSFQEKNKASEIICKKIMGLSIFKSSERLAFYFSHDGEVDIRIALSKALEVKKACFLPLLHCTLDHHLDFYSYHLKSELIKNRFGIGEPDPTRETPIATKELDLIFLPLVAFDKDGNRLGRGAGYYDRALAFLKDSNAQKPKLIGVAYEFQKINSITAEKWDIPLNSVVTEKNIYHF</sequence>
<evidence type="ECO:0000256" key="2">
    <source>
        <dbReference type="ARBA" id="ARBA00022741"/>
    </source>
</evidence>
<proteinExistence type="inferred from homology"/>
<dbReference type="InterPro" id="IPR024185">
    <property type="entry name" value="FTHF_cligase-like_sf"/>
</dbReference>
<evidence type="ECO:0000313" key="6">
    <source>
        <dbReference type="EMBL" id="ALE59703.1"/>
    </source>
</evidence>
<dbReference type="GO" id="GO:0030272">
    <property type="term" value="F:5-formyltetrahydrofolate cyclo-ligase activity"/>
    <property type="evidence" value="ECO:0007669"/>
    <property type="project" value="UniProtKB-EC"/>
</dbReference>
<dbReference type="EMBL" id="KT381466">
    <property type="protein sequence ID" value="ALE59703.1"/>
    <property type="molecule type" value="Genomic_DNA"/>
</dbReference>
<dbReference type="AlphaFoldDB" id="A0A0M4P940"/>
<comment type="catalytic activity">
    <reaction evidence="5">
        <text>(6S)-5-formyl-5,6,7,8-tetrahydrofolate + ATP = (6R)-5,10-methenyltetrahydrofolate + ADP + phosphate</text>
        <dbReference type="Rhea" id="RHEA:10488"/>
        <dbReference type="ChEBI" id="CHEBI:30616"/>
        <dbReference type="ChEBI" id="CHEBI:43474"/>
        <dbReference type="ChEBI" id="CHEBI:57455"/>
        <dbReference type="ChEBI" id="CHEBI:57457"/>
        <dbReference type="ChEBI" id="CHEBI:456216"/>
        <dbReference type="EC" id="6.3.3.2"/>
    </reaction>
</comment>
<dbReference type="GO" id="GO:0005524">
    <property type="term" value="F:ATP binding"/>
    <property type="evidence" value="ECO:0007669"/>
    <property type="project" value="UniProtKB-KW"/>
</dbReference>
<keyword evidence="5" id="KW-0460">Magnesium</keyword>
<dbReference type="InterPro" id="IPR002698">
    <property type="entry name" value="FTHF_cligase"/>
</dbReference>
<dbReference type="GO" id="GO:0035999">
    <property type="term" value="P:tetrahydrofolate interconversion"/>
    <property type="evidence" value="ECO:0007669"/>
    <property type="project" value="TreeGrafter"/>
</dbReference>
<keyword evidence="6" id="KW-0436">Ligase</keyword>
<protein>
    <recommendedName>
        <fullName evidence="5">5-formyltetrahydrofolate cyclo-ligase</fullName>
        <ecNumber evidence="5">6.3.3.2</ecNumber>
    </recommendedName>
</protein>
<dbReference type="NCBIfam" id="TIGR02727">
    <property type="entry name" value="MTHFS_bact"/>
    <property type="match status" value="1"/>
</dbReference>
<evidence type="ECO:0000256" key="4">
    <source>
        <dbReference type="PIRSR" id="PIRSR006806-1"/>
    </source>
</evidence>
<evidence type="ECO:0000256" key="3">
    <source>
        <dbReference type="ARBA" id="ARBA00022840"/>
    </source>
</evidence>